<dbReference type="InterPro" id="IPR036513">
    <property type="entry name" value="STAS_dom_sf"/>
</dbReference>
<evidence type="ECO:0000256" key="3">
    <source>
        <dbReference type="ARBA" id="ARBA00022989"/>
    </source>
</evidence>
<dbReference type="PANTHER" id="PTHR11814">
    <property type="entry name" value="SULFATE TRANSPORTER"/>
    <property type="match status" value="1"/>
</dbReference>
<feature type="transmembrane region" description="Helical" evidence="5">
    <location>
        <begin position="93"/>
        <end position="116"/>
    </location>
</feature>
<dbReference type="HOGENOM" id="CLU_003182_11_1_6"/>
<comment type="subcellular location">
    <subcellularLocation>
        <location evidence="1">Membrane</location>
        <topology evidence="1">Multi-pass membrane protein</topology>
    </subcellularLocation>
</comment>
<feature type="transmembrane region" description="Helical" evidence="5">
    <location>
        <begin position="52"/>
        <end position="81"/>
    </location>
</feature>
<feature type="transmembrane region" description="Helical" evidence="5">
    <location>
        <begin position="263"/>
        <end position="288"/>
    </location>
</feature>
<dbReference type="GO" id="GO:0016020">
    <property type="term" value="C:membrane"/>
    <property type="evidence" value="ECO:0007669"/>
    <property type="project" value="UniProtKB-SubCell"/>
</dbReference>
<feature type="transmembrane region" description="Helical" evidence="5">
    <location>
        <begin position="349"/>
        <end position="366"/>
    </location>
</feature>
<dbReference type="KEGG" id="mah:MEALZ_3256"/>
<dbReference type="GO" id="GO:0055085">
    <property type="term" value="P:transmembrane transport"/>
    <property type="evidence" value="ECO:0007669"/>
    <property type="project" value="InterPro"/>
</dbReference>
<keyword evidence="3 5" id="KW-1133">Transmembrane helix</keyword>
<evidence type="ECO:0000259" key="6">
    <source>
        <dbReference type="PROSITE" id="PS50801"/>
    </source>
</evidence>
<dbReference type="EMBL" id="FO082060">
    <property type="protein sequence ID" value="CCE24921.1"/>
    <property type="molecule type" value="Genomic_DNA"/>
</dbReference>
<dbReference type="PROSITE" id="PS50801">
    <property type="entry name" value="STAS"/>
    <property type="match status" value="1"/>
</dbReference>
<protein>
    <submittedName>
        <fullName evidence="7">Sulfate transporter</fullName>
    </submittedName>
</protein>
<keyword evidence="4 5" id="KW-0472">Membrane</keyword>
<dbReference type="InterPro" id="IPR011547">
    <property type="entry name" value="SLC26A/SulP_dom"/>
</dbReference>
<evidence type="ECO:0000256" key="1">
    <source>
        <dbReference type="ARBA" id="ARBA00004141"/>
    </source>
</evidence>
<feature type="transmembrane region" description="Helical" evidence="5">
    <location>
        <begin position="202"/>
        <end position="219"/>
    </location>
</feature>
<evidence type="ECO:0000256" key="4">
    <source>
        <dbReference type="ARBA" id="ARBA00023136"/>
    </source>
</evidence>
<feature type="transmembrane region" description="Helical" evidence="5">
    <location>
        <begin position="20"/>
        <end position="40"/>
    </location>
</feature>
<feature type="transmembrane region" description="Helical" evidence="5">
    <location>
        <begin position="399"/>
        <end position="426"/>
    </location>
</feature>
<dbReference type="Pfam" id="PF00916">
    <property type="entry name" value="Sulfate_transp"/>
    <property type="match status" value="1"/>
</dbReference>
<reference evidence="8" key="1">
    <citation type="journal article" date="2012" name="J. Bacteriol.">
        <title>Genome sequence of the haloalkaliphilic methanotrophic bacterium Methylomicrobium alcaliphilum 20Z.</title>
        <authorList>
            <person name="Vuilleumier S."/>
            <person name="Khmelenina V.N."/>
            <person name="Bringel F."/>
            <person name="Reshetnikov A.S."/>
            <person name="Lajus A."/>
            <person name="Mangenot S."/>
            <person name="Rouy Z."/>
            <person name="Op den Camp H.J."/>
            <person name="Jetten M.S."/>
            <person name="Dispirito A.A."/>
            <person name="Dunfield P."/>
            <person name="Klotz M.G."/>
            <person name="Semrau J.D."/>
            <person name="Stein L.Y."/>
            <person name="Barbe V."/>
            <person name="Medigue C."/>
            <person name="Trotsenko Y.A."/>
            <person name="Kalyuzhnaya M.G."/>
        </authorList>
    </citation>
    <scope>NUCLEOTIDE SEQUENCE [LARGE SCALE GENOMIC DNA]</scope>
    <source>
        <strain evidence="8">DSM 19304 / NCIMB 14124 / VKM B-2133 / 20Z</strain>
    </source>
</reference>
<dbReference type="PATRIC" id="fig|271065.3.peg.3351"/>
<evidence type="ECO:0000313" key="7">
    <source>
        <dbReference type="EMBL" id="CCE24921.1"/>
    </source>
</evidence>
<organism evidence="7 8">
    <name type="scientific">Methylotuvimicrobium alcaliphilum (strain DSM 19304 / NCIMB 14124 / VKM B-2133 / 20Z)</name>
    <name type="common">Methylomicrobium alcaliphilum</name>
    <dbReference type="NCBI Taxonomy" id="1091494"/>
    <lineage>
        <taxon>Bacteria</taxon>
        <taxon>Pseudomonadati</taxon>
        <taxon>Pseudomonadota</taxon>
        <taxon>Gammaproteobacteria</taxon>
        <taxon>Methylococcales</taxon>
        <taxon>Methylococcaceae</taxon>
        <taxon>Methylotuvimicrobium</taxon>
    </lineage>
</organism>
<dbReference type="AlphaFoldDB" id="G4T4B0"/>
<dbReference type="Proteomes" id="UP000008315">
    <property type="component" value="Chromosome"/>
</dbReference>
<sequence length="542" mass="58151">MGSYHYLITPMPQSLAYNDLRAGFFVSLIALPLCLGIAMASGFPPMSGLITAIIGGLLVSRVSGTQLTINGPAAGLIVVVLDSVQTLGGGNAAAGVTYTLAAIVISGLIQIALGALRAGKLSAFFPSSVVHGMLAAIGIIILVKQSYVLLGVPAEAGSIVQQAMALPRAVINMNVPIAMIGLIGLAVMIFWPRLPFKFSRSLPAPLWVLFSGLLLTFYFDLDHVHRYHSVVTQFLTQGEFLIGPTFLLNLPSNPMDALYLPDFALIGTAKFWFCVFNITLIGSLETLLSAAAVDKLDPKHRCSDLNRDLMAIGMGNTLCGLVGGLPMIAEIVRSSSNISYGAQSSWSNFFHGVFLLLFISLGANLIQEIPLASLAALLVYTGFRLASPMEFAKTLSIGFGHFLVFVVTLISILLTDLLLGVLIGIVTELALHGLRGLKPAQIFQVAYRIDEQEPGNFHVQVHGAAVFSNFLALKSMTGTLPKGKQVIFDLSEANLIDSTVLEFIYYFRAEYQRSGGTCEITGLHKHYAVAKHPLSVRRALRG</sequence>
<feature type="domain" description="STAS" evidence="6">
    <location>
        <begin position="446"/>
        <end position="542"/>
    </location>
</feature>
<dbReference type="SUPFAM" id="SSF52091">
    <property type="entry name" value="SpoIIaa-like"/>
    <property type="match status" value="1"/>
</dbReference>
<gene>
    <name evidence="7" type="ordered locus">MEALZ_3256</name>
</gene>
<name>G4T4B0_META2</name>
<proteinExistence type="predicted"/>
<keyword evidence="2 5" id="KW-0812">Transmembrane</keyword>
<evidence type="ECO:0000256" key="2">
    <source>
        <dbReference type="ARBA" id="ARBA00022692"/>
    </source>
</evidence>
<dbReference type="STRING" id="1091494.MEALZ_3256"/>
<feature type="transmembrane region" description="Helical" evidence="5">
    <location>
        <begin position="170"/>
        <end position="190"/>
    </location>
</feature>
<dbReference type="InterPro" id="IPR001902">
    <property type="entry name" value="SLC26A/SulP_fam"/>
</dbReference>
<keyword evidence="8" id="KW-1185">Reference proteome</keyword>
<evidence type="ECO:0000256" key="5">
    <source>
        <dbReference type="SAM" id="Phobius"/>
    </source>
</evidence>
<dbReference type="InterPro" id="IPR002645">
    <property type="entry name" value="STAS_dom"/>
</dbReference>
<evidence type="ECO:0000313" key="8">
    <source>
        <dbReference type="Proteomes" id="UP000008315"/>
    </source>
</evidence>
<feature type="transmembrane region" description="Helical" evidence="5">
    <location>
        <begin position="309"/>
        <end position="329"/>
    </location>
</feature>
<dbReference type="Gene3D" id="3.30.750.24">
    <property type="entry name" value="STAS domain"/>
    <property type="match status" value="1"/>
</dbReference>
<feature type="transmembrane region" description="Helical" evidence="5">
    <location>
        <begin position="128"/>
        <end position="150"/>
    </location>
</feature>
<accession>G4T4B0</accession>